<dbReference type="Proteomes" id="UP000053144">
    <property type="component" value="Chromosome 8"/>
</dbReference>
<organism evidence="2 3">
    <name type="scientific">Phaseolus angularis</name>
    <name type="common">Azuki bean</name>
    <name type="synonym">Vigna angularis</name>
    <dbReference type="NCBI Taxonomy" id="3914"/>
    <lineage>
        <taxon>Eukaryota</taxon>
        <taxon>Viridiplantae</taxon>
        <taxon>Streptophyta</taxon>
        <taxon>Embryophyta</taxon>
        <taxon>Tracheophyta</taxon>
        <taxon>Spermatophyta</taxon>
        <taxon>Magnoliopsida</taxon>
        <taxon>eudicotyledons</taxon>
        <taxon>Gunneridae</taxon>
        <taxon>Pentapetalae</taxon>
        <taxon>rosids</taxon>
        <taxon>fabids</taxon>
        <taxon>Fabales</taxon>
        <taxon>Fabaceae</taxon>
        <taxon>Papilionoideae</taxon>
        <taxon>50 kb inversion clade</taxon>
        <taxon>NPAAA clade</taxon>
        <taxon>indigoferoid/millettioid clade</taxon>
        <taxon>Phaseoleae</taxon>
        <taxon>Vigna</taxon>
    </lineage>
</organism>
<proteinExistence type="predicted"/>
<sequence>MQSELGLHVIKERTTKGRKLTGSNLKLVQFKMKLELPEALLRFLNDDRRRGKVGSGCIFTRSDRVLQKREKKVRAESGAFSENFSFASPAERTSTLQSTPTSHYRFPTPLGRTPGVR</sequence>
<name>A0A0L9V482_PHAAN</name>
<dbReference type="AlphaFoldDB" id="A0A0L9V482"/>
<accession>A0A0L9V482</accession>
<reference evidence="3" key="1">
    <citation type="journal article" date="2015" name="Proc. Natl. Acad. Sci. U.S.A.">
        <title>Genome sequencing of adzuki bean (Vigna angularis) provides insight into high starch and low fat accumulation and domestication.</title>
        <authorList>
            <person name="Yang K."/>
            <person name="Tian Z."/>
            <person name="Chen C."/>
            <person name="Luo L."/>
            <person name="Zhao B."/>
            <person name="Wang Z."/>
            <person name="Yu L."/>
            <person name="Li Y."/>
            <person name="Sun Y."/>
            <person name="Li W."/>
            <person name="Chen Y."/>
            <person name="Li Y."/>
            <person name="Zhang Y."/>
            <person name="Ai D."/>
            <person name="Zhao J."/>
            <person name="Shang C."/>
            <person name="Ma Y."/>
            <person name="Wu B."/>
            <person name="Wang M."/>
            <person name="Gao L."/>
            <person name="Sun D."/>
            <person name="Zhang P."/>
            <person name="Guo F."/>
            <person name="Wang W."/>
            <person name="Li Y."/>
            <person name="Wang J."/>
            <person name="Varshney R.K."/>
            <person name="Wang J."/>
            <person name="Ling H.Q."/>
            <person name="Wan P."/>
        </authorList>
    </citation>
    <scope>NUCLEOTIDE SEQUENCE</scope>
    <source>
        <strain evidence="3">cv. Jingnong 6</strain>
    </source>
</reference>
<evidence type="ECO:0000313" key="3">
    <source>
        <dbReference type="Proteomes" id="UP000053144"/>
    </source>
</evidence>
<protein>
    <submittedName>
        <fullName evidence="2">Uncharacterized protein</fullName>
    </submittedName>
</protein>
<gene>
    <name evidence="2" type="ORF">LR48_Vigan08g066000</name>
</gene>
<feature type="compositionally biased region" description="Polar residues" evidence="1">
    <location>
        <begin position="90"/>
        <end position="102"/>
    </location>
</feature>
<feature type="region of interest" description="Disordered" evidence="1">
    <location>
        <begin position="90"/>
        <end position="117"/>
    </location>
</feature>
<evidence type="ECO:0000256" key="1">
    <source>
        <dbReference type="SAM" id="MobiDB-lite"/>
    </source>
</evidence>
<evidence type="ECO:0000313" key="2">
    <source>
        <dbReference type="EMBL" id="KOM49833.1"/>
    </source>
</evidence>
<dbReference type="Gramene" id="KOM49833">
    <property type="protein sequence ID" value="KOM49833"/>
    <property type="gene ID" value="LR48_Vigan08g066000"/>
</dbReference>
<dbReference type="EMBL" id="CM003378">
    <property type="protein sequence ID" value="KOM49833.1"/>
    <property type="molecule type" value="Genomic_DNA"/>
</dbReference>